<accession>A0A6P8Z2T2</accession>
<dbReference type="RefSeq" id="XP_034246798.1">
    <property type="nucleotide sequence ID" value="XM_034390907.1"/>
</dbReference>
<dbReference type="Proteomes" id="UP000515158">
    <property type="component" value="Unplaced"/>
</dbReference>
<proteinExistence type="predicted"/>
<keyword evidence="2" id="KW-1185">Reference proteome</keyword>
<sequence length="421" mass="47328">MNDGKTINISMEDFDELNDSGNTNVWEDISFFDDLDDLDTVTVEVATDATDSTPQRQRKPRKPRPSLNIKCGRCPASRHKFATVSGYAEHLKSHAWDDIKSRLASEETFCGWARELGPKALKDLGAQPRTSTGFGPATTSFIEGIDCHSQEWAQFIDFVSENLVRPIHKYISLLPSHLLEKSQSSVLRFLANADTRAQAHFLLSRCHSEETPAVVVSVVCQKVVFRVVELTVAQHVKRMKDSASTRRAISRITGRVIKVIHHCGGSVVKGLLRKCFRYRHDPWWNQVTEVVRGNFIPGASESPLEGGASEWTDVLNRGGLTLISKNALAFFKSLAEILGDMEKQDRIASHVQLIQAVYKSQDAMKKWDELCQGSLPHKDSLHLMVLVSRGFCNTFSRGVIRKRLNKTKKFTSVPLRPRMAR</sequence>
<protein>
    <submittedName>
        <fullName evidence="3">Uncharacterized protein LOC117648400</fullName>
    </submittedName>
</protein>
<feature type="region of interest" description="Disordered" evidence="1">
    <location>
        <begin position="46"/>
        <end position="68"/>
    </location>
</feature>
<reference evidence="3" key="1">
    <citation type="submission" date="2025-08" db="UniProtKB">
        <authorList>
            <consortium name="RefSeq"/>
        </authorList>
    </citation>
    <scope>IDENTIFICATION</scope>
    <source>
        <tissue evidence="3">Total insect</tissue>
    </source>
</reference>
<organism evidence="3">
    <name type="scientific">Thrips palmi</name>
    <name type="common">Melon thrips</name>
    <dbReference type="NCBI Taxonomy" id="161013"/>
    <lineage>
        <taxon>Eukaryota</taxon>
        <taxon>Metazoa</taxon>
        <taxon>Ecdysozoa</taxon>
        <taxon>Arthropoda</taxon>
        <taxon>Hexapoda</taxon>
        <taxon>Insecta</taxon>
        <taxon>Pterygota</taxon>
        <taxon>Neoptera</taxon>
        <taxon>Paraneoptera</taxon>
        <taxon>Thysanoptera</taxon>
        <taxon>Terebrantia</taxon>
        <taxon>Thripoidea</taxon>
        <taxon>Thripidae</taxon>
        <taxon>Thrips</taxon>
    </lineage>
</organism>
<gene>
    <name evidence="3" type="primary">LOC117648400</name>
</gene>
<dbReference type="KEGG" id="tpal:117648400"/>
<evidence type="ECO:0000313" key="2">
    <source>
        <dbReference type="Proteomes" id="UP000515158"/>
    </source>
</evidence>
<dbReference type="GeneID" id="117648400"/>
<evidence type="ECO:0000256" key="1">
    <source>
        <dbReference type="SAM" id="MobiDB-lite"/>
    </source>
</evidence>
<evidence type="ECO:0000313" key="3">
    <source>
        <dbReference type="RefSeq" id="XP_034246798.1"/>
    </source>
</evidence>
<feature type="compositionally biased region" description="Low complexity" evidence="1">
    <location>
        <begin position="46"/>
        <end position="55"/>
    </location>
</feature>
<name>A0A6P8Z2T2_THRPL</name>
<dbReference type="AlphaFoldDB" id="A0A6P8Z2T2"/>
<dbReference type="InParanoid" id="A0A6P8Z2T2"/>